<dbReference type="PIRSF" id="PIRSF005348">
    <property type="entry name" value="YxkH"/>
    <property type="match status" value="1"/>
</dbReference>
<dbReference type="Pfam" id="PF03390">
    <property type="entry name" value="2HCT"/>
    <property type="match status" value="1"/>
</dbReference>
<keyword evidence="1" id="KW-0813">Transport</keyword>
<dbReference type="GO" id="GO:0008514">
    <property type="term" value="F:organic anion transmembrane transporter activity"/>
    <property type="evidence" value="ECO:0007669"/>
    <property type="project" value="InterPro"/>
</dbReference>
<feature type="transmembrane region" description="Helical" evidence="2">
    <location>
        <begin position="289"/>
        <end position="308"/>
    </location>
</feature>
<feature type="transmembrane region" description="Helical" evidence="2">
    <location>
        <begin position="110"/>
        <end position="126"/>
    </location>
</feature>
<protein>
    <submittedName>
        <fullName evidence="3">Citrate/malate-proton symporter</fullName>
    </submittedName>
</protein>
<keyword evidence="2" id="KW-0812">Transmembrane</keyword>
<evidence type="ECO:0000313" key="3">
    <source>
        <dbReference type="EMBL" id="SUD48950.1"/>
    </source>
</evidence>
<sequence length="433" mass="44821">MSLTDRTGRTLRRGLPRLDGVPLLVPVALTAVVLVAGVFDAVPENMIGGLAVIVGLGTLLGPLGNRLPVISRIGGGALVCLMGPSILVYLGAFEQNTLDAVTVLMKQANWLYFVISTLVVGSILGMSRQLMVGGLVRIFPPLIAGTAVAVAAGLGTAMAFGYDFHRALFYIVVPIIGGGIGEGVIPLSSAYASALGGEPGSYVAELIPAAIIGNIVAIITAGALRRLGDRRPALDGGGQLVKSPDAALVTRPPEVSDREPNYAFGVLTITGLFVFATLLEHVVHLPAPVLVIVLSVLCKLFGVFPAVAETDARAVYNIISRHFIYPTMVGLGMLYLPLVSVMGVLSPGYVLACAAVVLTMAATGFVVGRVIAMYPIDAALVTVCHSGLGGTGDVAILSASQRMNLMPFAQISTRIGGVSTVISAAWLIRVIPH</sequence>
<dbReference type="PANTHER" id="PTHR40033:SF1">
    <property type="entry name" value="CITRATE-SODIUM SYMPORTER"/>
    <property type="match status" value="1"/>
</dbReference>
<evidence type="ECO:0000313" key="4">
    <source>
        <dbReference type="Proteomes" id="UP000255467"/>
    </source>
</evidence>
<feature type="transmembrane region" description="Helical" evidence="2">
    <location>
        <begin position="262"/>
        <end position="282"/>
    </location>
</feature>
<dbReference type="EMBL" id="UGRY01000006">
    <property type="protein sequence ID" value="SUD48950.1"/>
    <property type="molecule type" value="Genomic_DNA"/>
</dbReference>
<feature type="transmembrane region" description="Helical" evidence="2">
    <location>
        <begin position="138"/>
        <end position="162"/>
    </location>
</feature>
<dbReference type="RefSeq" id="WP_039818696.1">
    <property type="nucleotide sequence ID" value="NZ_UGRY01000006.1"/>
</dbReference>
<feature type="transmembrane region" description="Helical" evidence="2">
    <location>
        <begin position="168"/>
        <end position="190"/>
    </location>
</feature>
<dbReference type="GO" id="GO:0005886">
    <property type="term" value="C:plasma membrane"/>
    <property type="evidence" value="ECO:0007669"/>
    <property type="project" value="UniProtKB-UniRule"/>
</dbReference>
<dbReference type="InterPro" id="IPR004679">
    <property type="entry name" value="2-OHcarboxylate_transport"/>
</dbReference>
<evidence type="ECO:0000256" key="1">
    <source>
        <dbReference type="PIRNR" id="PIRNR005348"/>
    </source>
</evidence>
<dbReference type="AlphaFoldDB" id="A0A379JKK4"/>
<keyword evidence="4" id="KW-1185">Reference proteome</keyword>
<feature type="transmembrane region" description="Helical" evidence="2">
    <location>
        <begin position="314"/>
        <end position="336"/>
    </location>
</feature>
<feature type="transmembrane region" description="Helical" evidence="2">
    <location>
        <begin position="21"/>
        <end position="39"/>
    </location>
</feature>
<feature type="transmembrane region" description="Helical" evidence="2">
    <location>
        <begin position="348"/>
        <end position="372"/>
    </location>
</feature>
<dbReference type="OrthoDB" id="8584824at2"/>
<keyword evidence="1 2" id="KW-0472">Membrane</keyword>
<comment type="similarity">
    <text evidence="1">Belongs to the 2-hydroxycarboxylate transporter (2-HCT) (TC 2.A.24) family.</text>
</comment>
<dbReference type="Proteomes" id="UP000255467">
    <property type="component" value="Unassembled WGS sequence"/>
</dbReference>
<accession>A0A379JKK4</accession>
<evidence type="ECO:0000256" key="2">
    <source>
        <dbReference type="SAM" id="Phobius"/>
    </source>
</evidence>
<dbReference type="PANTHER" id="PTHR40033">
    <property type="entry name" value="NA(+)-MALATE SYMPORTER"/>
    <property type="match status" value="1"/>
</dbReference>
<proteinExistence type="inferred from homology"/>
<dbReference type="GO" id="GO:0015293">
    <property type="term" value="F:symporter activity"/>
    <property type="evidence" value="ECO:0007669"/>
    <property type="project" value="UniProtKB-UniRule"/>
</dbReference>
<keyword evidence="2" id="KW-1133">Transmembrane helix</keyword>
<gene>
    <name evidence="3" type="primary">cimH</name>
    <name evidence="3" type="ORF">NCTC1934_06298</name>
</gene>
<organism evidence="3 4">
    <name type="scientific">Nocardia otitidiscaviarum</name>
    <dbReference type="NCBI Taxonomy" id="1823"/>
    <lineage>
        <taxon>Bacteria</taxon>
        <taxon>Bacillati</taxon>
        <taxon>Actinomycetota</taxon>
        <taxon>Actinomycetes</taxon>
        <taxon>Mycobacteriales</taxon>
        <taxon>Nocardiaceae</taxon>
        <taxon>Nocardia</taxon>
    </lineage>
</organism>
<keyword evidence="1" id="KW-0769">Symport</keyword>
<feature type="transmembrane region" description="Helical" evidence="2">
    <location>
        <begin position="202"/>
        <end position="224"/>
    </location>
</feature>
<name>A0A379JKK4_9NOCA</name>
<feature type="transmembrane region" description="Helical" evidence="2">
    <location>
        <begin position="70"/>
        <end position="90"/>
    </location>
</feature>
<reference evidence="3 4" key="1">
    <citation type="submission" date="2018-06" db="EMBL/GenBank/DDBJ databases">
        <authorList>
            <consortium name="Pathogen Informatics"/>
            <person name="Doyle S."/>
        </authorList>
    </citation>
    <scope>NUCLEOTIDE SEQUENCE [LARGE SCALE GENOMIC DNA]</scope>
    <source>
        <strain evidence="3 4">NCTC1934</strain>
    </source>
</reference>